<organism evidence="3 4">
    <name type="scientific">Dankookia rubra</name>
    <dbReference type="NCBI Taxonomy" id="1442381"/>
    <lineage>
        <taxon>Bacteria</taxon>
        <taxon>Pseudomonadati</taxon>
        <taxon>Pseudomonadota</taxon>
        <taxon>Alphaproteobacteria</taxon>
        <taxon>Acetobacterales</taxon>
        <taxon>Roseomonadaceae</taxon>
        <taxon>Dankookia</taxon>
    </lineage>
</organism>
<evidence type="ECO:0000259" key="2">
    <source>
        <dbReference type="Pfam" id="PF14326"/>
    </source>
</evidence>
<dbReference type="AlphaFoldDB" id="A0A4R5Q9P5"/>
<dbReference type="Pfam" id="PF14326">
    <property type="entry name" value="DUF4384"/>
    <property type="match status" value="1"/>
</dbReference>
<feature type="signal peptide" evidence="1">
    <location>
        <begin position="1"/>
        <end position="19"/>
    </location>
</feature>
<keyword evidence="1" id="KW-0732">Signal</keyword>
<name>A0A4R5Q9P5_9PROT</name>
<feature type="chain" id="PRO_5020250369" evidence="1">
    <location>
        <begin position="20"/>
        <end position="516"/>
    </location>
</feature>
<sequence>MVCIRLGSLWMPLRLVAAAGLLLLNACHPRPETSFDAQQPRTAAVRNIGSFSEALRCMDTLLEANGKRDIYITTAGIPDATGLIAAGTKEMFISAVSRMSARSGAFRFVDYDITQLDVQVLSELVGLRNDFVAPSYYIRGAITQLDSSVLASSQSAGISLAKIDIGVSSDQVVSVISMDLNVGRLVTRQILPGMSANNSIAVVRSGRGADVGGLIGKAGLSFSVSLDKSEGFAQAVRNLVELSTIEVLGKLAQVPYWECLSIEPTNPAFRAEARQWFDLMGPQKRNRFVEAGLQRAGYLADGRRDISAAVARYQAENDLVPSGRIDFELYYRLLASEPSRARGRSAAAPAVAPGAVVAPLAAVATVPVAPAAAPPRALLSTSRGGRARYRVGESMVLRIQPTEDAYLYCYYQDGSGDISRIFPNRFQPDAFVPARTQVEVPPGGGAFSIRFEQPGASEQVACLAANREVGLLLPPELKRQDLEPLPVRGLDEVAQRFRGIAGVQVDDARLPIEVTR</sequence>
<protein>
    <submittedName>
        <fullName evidence="3">DUF4384 domain-containing protein</fullName>
    </submittedName>
</protein>
<dbReference type="Proteomes" id="UP000295096">
    <property type="component" value="Unassembled WGS sequence"/>
</dbReference>
<feature type="domain" description="DUF4384" evidence="2">
    <location>
        <begin position="389"/>
        <end position="467"/>
    </location>
</feature>
<evidence type="ECO:0000313" key="3">
    <source>
        <dbReference type="EMBL" id="TDH59248.1"/>
    </source>
</evidence>
<evidence type="ECO:0000256" key="1">
    <source>
        <dbReference type="SAM" id="SignalP"/>
    </source>
</evidence>
<accession>A0A4R5Q9P5</accession>
<dbReference type="InterPro" id="IPR025493">
    <property type="entry name" value="DUF4384"/>
</dbReference>
<keyword evidence="4" id="KW-1185">Reference proteome</keyword>
<comment type="caution">
    <text evidence="3">The sequence shown here is derived from an EMBL/GenBank/DDBJ whole genome shotgun (WGS) entry which is preliminary data.</text>
</comment>
<reference evidence="3 4" key="1">
    <citation type="journal article" date="2016" name="J. Microbiol.">
        <title>Dankookia rubra gen. nov., sp. nov., an alphaproteobacterium isolated from sediment of a shallow stream.</title>
        <authorList>
            <person name="Kim W.H."/>
            <person name="Kim D.H."/>
            <person name="Kang K."/>
            <person name="Ahn T.Y."/>
        </authorList>
    </citation>
    <scope>NUCLEOTIDE SEQUENCE [LARGE SCALE GENOMIC DNA]</scope>
    <source>
        <strain evidence="3 4">JCM30602</strain>
    </source>
</reference>
<dbReference type="Gene3D" id="3.40.50.10610">
    <property type="entry name" value="ABC-type transport auxiliary lipoprotein component"/>
    <property type="match status" value="1"/>
</dbReference>
<dbReference type="EMBL" id="SMSJ01000074">
    <property type="protein sequence ID" value="TDH59248.1"/>
    <property type="molecule type" value="Genomic_DNA"/>
</dbReference>
<evidence type="ECO:0000313" key="4">
    <source>
        <dbReference type="Proteomes" id="UP000295096"/>
    </source>
</evidence>
<proteinExistence type="predicted"/>
<dbReference type="OrthoDB" id="8434699at2"/>
<gene>
    <name evidence="3" type="ORF">E2C06_28410</name>
</gene>